<reference evidence="1 2" key="1">
    <citation type="journal article" date="2014" name="Am. J. Bot.">
        <title>Genome assembly and annotation for red clover (Trifolium pratense; Fabaceae).</title>
        <authorList>
            <person name="Istvanek J."/>
            <person name="Jaros M."/>
            <person name="Krenek A."/>
            <person name="Repkova J."/>
        </authorList>
    </citation>
    <scope>NUCLEOTIDE SEQUENCE [LARGE SCALE GENOMIC DNA]</scope>
    <source>
        <strain evidence="2">cv. Tatra</strain>
        <tissue evidence="1">Young leaves</tissue>
    </source>
</reference>
<sequence length="101" mass="11029">APSWWPNLLEHQGELDFGIVELLSALSLAKIGWDGGGLNDLDAWKPDPMTRCHFVVHCLHSTVESSITVFLVHVVITSTTLVSQPNSEVLNLGGVLLKDLQ</sequence>
<proteinExistence type="predicted"/>
<reference evidence="1 2" key="2">
    <citation type="journal article" date="2017" name="Front. Plant Sci.">
        <title>Gene Classification and Mining of Molecular Markers Useful in Red Clover (Trifolium pratense) Breeding.</title>
        <authorList>
            <person name="Istvanek J."/>
            <person name="Dluhosova J."/>
            <person name="Dluhos P."/>
            <person name="Patkova L."/>
            <person name="Nedelnik J."/>
            <person name="Repkova J."/>
        </authorList>
    </citation>
    <scope>NUCLEOTIDE SEQUENCE [LARGE SCALE GENOMIC DNA]</scope>
    <source>
        <strain evidence="2">cv. Tatra</strain>
        <tissue evidence="1">Young leaves</tissue>
    </source>
</reference>
<organism evidence="1 2">
    <name type="scientific">Trifolium pratense</name>
    <name type="common">Red clover</name>
    <dbReference type="NCBI Taxonomy" id="57577"/>
    <lineage>
        <taxon>Eukaryota</taxon>
        <taxon>Viridiplantae</taxon>
        <taxon>Streptophyta</taxon>
        <taxon>Embryophyta</taxon>
        <taxon>Tracheophyta</taxon>
        <taxon>Spermatophyta</taxon>
        <taxon>Magnoliopsida</taxon>
        <taxon>eudicotyledons</taxon>
        <taxon>Gunneridae</taxon>
        <taxon>Pentapetalae</taxon>
        <taxon>rosids</taxon>
        <taxon>fabids</taxon>
        <taxon>Fabales</taxon>
        <taxon>Fabaceae</taxon>
        <taxon>Papilionoideae</taxon>
        <taxon>50 kb inversion clade</taxon>
        <taxon>NPAAA clade</taxon>
        <taxon>Hologalegina</taxon>
        <taxon>IRL clade</taxon>
        <taxon>Trifolieae</taxon>
        <taxon>Trifolium</taxon>
    </lineage>
</organism>
<feature type="non-terminal residue" evidence="1">
    <location>
        <position position="1"/>
    </location>
</feature>
<accession>A0A2K3MGC6</accession>
<evidence type="ECO:0000313" key="2">
    <source>
        <dbReference type="Proteomes" id="UP000236291"/>
    </source>
</evidence>
<comment type="caution">
    <text evidence="1">The sequence shown here is derived from an EMBL/GenBank/DDBJ whole genome shotgun (WGS) entry which is preliminary data.</text>
</comment>
<protein>
    <submittedName>
        <fullName evidence="1">Uncharacterized protein</fullName>
    </submittedName>
</protein>
<dbReference type="AlphaFoldDB" id="A0A2K3MGC6"/>
<dbReference type="Proteomes" id="UP000236291">
    <property type="component" value="Unassembled WGS sequence"/>
</dbReference>
<name>A0A2K3MGC6_TRIPR</name>
<evidence type="ECO:0000313" key="1">
    <source>
        <dbReference type="EMBL" id="PNX89833.1"/>
    </source>
</evidence>
<gene>
    <name evidence="1" type="ORF">L195_g045955</name>
</gene>
<dbReference type="EMBL" id="ASHM01061009">
    <property type="protein sequence ID" value="PNX89833.1"/>
    <property type="molecule type" value="Genomic_DNA"/>
</dbReference>